<evidence type="ECO:0000313" key="2">
    <source>
        <dbReference type="Proteomes" id="UP000318571"/>
    </source>
</evidence>
<protein>
    <submittedName>
        <fullName evidence="1">Uncharacterized protein</fullName>
    </submittedName>
</protein>
<sequence>MKHLPAKSVEMDPGEPSLLCVDSGLPFKSHCNDNHDHEDVKLDFETPADANQWYHSQDLDRFLSKESSKPSFALFCCSLRDRKINSKSVHTQKKIMIVRPSYDNKLSEVDNVSILMAKPSPSTSFIAFSYGQKFSPTGLP</sequence>
<proteinExistence type="predicted"/>
<reference evidence="1 2" key="1">
    <citation type="journal article" date="2018" name="Nat. Ecol. Evol.">
        <title>Genomic signatures of mitonuclear coevolution across populations of Tigriopus californicus.</title>
        <authorList>
            <person name="Barreto F.S."/>
            <person name="Watson E.T."/>
            <person name="Lima T.G."/>
            <person name="Willett C.S."/>
            <person name="Edmands S."/>
            <person name="Li W."/>
            <person name="Burton R.S."/>
        </authorList>
    </citation>
    <scope>NUCLEOTIDE SEQUENCE [LARGE SCALE GENOMIC DNA]</scope>
    <source>
        <strain evidence="1 2">San Diego</strain>
    </source>
</reference>
<gene>
    <name evidence="1" type="ORF">TCAL_16315</name>
</gene>
<dbReference type="AlphaFoldDB" id="A0A553N6U8"/>
<keyword evidence="2" id="KW-1185">Reference proteome</keyword>
<dbReference type="Proteomes" id="UP000318571">
    <property type="component" value="Chromosome 8"/>
</dbReference>
<organism evidence="1 2">
    <name type="scientific">Tigriopus californicus</name>
    <name type="common">Marine copepod</name>
    <dbReference type="NCBI Taxonomy" id="6832"/>
    <lineage>
        <taxon>Eukaryota</taxon>
        <taxon>Metazoa</taxon>
        <taxon>Ecdysozoa</taxon>
        <taxon>Arthropoda</taxon>
        <taxon>Crustacea</taxon>
        <taxon>Multicrustacea</taxon>
        <taxon>Hexanauplia</taxon>
        <taxon>Copepoda</taxon>
        <taxon>Harpacticoida</taxon>
        <taxon>Harpacticidae</taxon>
        <taxon>Tigriopus</taxon>
    </lineage>
</organism>
<accession>A0A553N6U8</accession>
<evidence type="ECO:0000313" key="1">
    <source>
        <dbReference type="EMBL" id="TRY61130.1"/>
    </source>
</evidence>
<dbReference type="EMBL" id="VCGU01000459">
    <property type="protein sequence ID" value="TRY61130.1"/>
    <property type="molecule type" value="Genomic_DNA"/>
</dbReference>
<comment type="caution">
    <text evidence="1">The sequence shown here is derived from an EMBL/GenBank/DDBJ whole genome shotgun (WGS) entry which is preliminary data.</text>
</comment>
<name>A0A553N6U8_TIGCA</name>